<keyword evidence="2" id="KW-1185">Reference proteome</keyword>
<dbReference type="Proteomes" id="UP001241472">
    <property type="component" value="Unassembled WGS sequence"/>
</dbReference>
<dbReference type="RefSeq" id="WP_306839055.1">
    <property type="nucleotide sequence ID" value="NZ_JAUSRF010000020.1"/>
</dbReference>
<dbReference type="SUPFAM" id="SSF56300">
    <property type="entry name" value="Metallo-dependent phosphatases"/>
    <property type="match status" value="1"/>
</dbReference>
<comment type="caution">
    <text evidence="1">The sequence shown here is derived from an EMBL/GenBank/DDBJ whole genome shotgun (WGS) entry which is preliminary data.</text>
</comment>
<organism evidence="1 2">
    <name type="scientific">Neorhizobium huautlense</name>
    <dbReference type="NCBI Taxonomy" id="67774"/>
    <lineage>
        <taxon>Bacteria</taxon>
        <taxon>Pseudomonadati</taxon>
        <taxon>Pseudomonadota</taxon>
        <taxon>Alphaproteobacteria</taxon>
        <taxon>Hyphomicrobiales</taxon>
        <taxon>Rhizobiaceae</taxon>
        <taxon>Rhizobium/Agrobacterium group</taxon>
        <taxon>Neorhizobium</taxon>
    </lineage>
</organism>
<evidence type="ECO:0000313" key="2">
    <source>
        <dbReference type="Proteomes" id="UP001241472"/>
    </source>
</evidence>
<sequence length="166" mass="18572">MNFFTGDTHFGDPRVLRIDRRPFATIAEHDAQLIVNWNEVVGHDDDVWHLGDFMSARAGDCAALLGELNGRKHLIIGNNDPETTTHSSGWASVQHYAEVHDEGHHLIICHYAFRTWNQMGKGSINLHGHSHGRLKPVPRQFDVGVDARGLTPKRLAEIITSGRSRA</sequence>
<evidence type="ECO:0000313" key="1">
    <source>
        <dbReference type="EMBL" id="MDP9839935.1"/>
    </source>
</evidence>
<accession>A0ABT9PZN0</accession>
<dbReference type="InterPro" id="IPR029052">
    <property type="entry name" value="Metallo-depent_PP-like"/>
</dbReference>
<dbReference type="EMBL" id="JAUSRF010000020">
    <property type="protein sequence ID" value="MDP9839935.1"/>
    <property type="molecule type" value="Genomic_DNA"/>
</dbReference>
<reference evidence="1 2" key="1">
    <citation type="submission" date="2023-07" db="EMBL/GenBank/DDBJ databases">
        <title>Sorghum-associated microbial communities from plants grown in Nebraska, USA.</title>
        <authorList>
            <person name="Schachtman D."/>
        </authorList>
    </citation>
    <scope>NUCLEOTIDE SEQUENCE [LARGE SCALE GENOMIC DNA]</scope>
    <source>
        <strain evidence="1 2">DS1307</strain>
    </source>
</reference>
<protein>
    <submittedName>
        <fullName evidence="1">Calcineurin-like phosphoesterase family protein</fullName>
    </submittedName>
</protein>
<gene>
    <name evidence="1" type="ORF">J2T09_004715</name>
</gene>
<name>A0ABT9PZN0_9HYPH</name>
<proteinExistence type="predicted"/>
<dbReference type="Gene3D" id="3.60.21.10">
    <property type="match status" value="1"/>
</dbReference>